<reference evidence="1 2" key="1">
    <citation type="journal article" date="2018" name="Sci. Rep.">
        <title>Genomic signatures of local adaptation to the degree of environmental predictability in rotifers.</title>
        <authorList>
            <person name="Franch-Gras L."/>
            <person name="Hahn C."/>
            <person name="Garcia-Roger E.M."/>
            <person name="Carmona M.J."/>
            <person name="Serra M."/>
            <person name="Gomez A."/>
        </authorList>
    </citation>
    <scope>NUCLEOTIDE SEQUENCE [LARGE SCALE GENOMIC DNA]</scope>
    <source>
        <strain evidence="1">HYR1</strain>
    </source>
</reference>
<evidence type="ECO:0000313" key="1">
    <source>
        <dbReference type="EMBL" id="RNA31364.1"/>
    </source>
</evidence>
<sequence length="254" mass="29474">MFLFNANCGDKYRNNSDVKKIFKSSFNIATLDIWLVVQRLNSKALYGIESSVDNYGMILHSPRKNVKFLVKKFAIFNNIQPKNFLGKISYFLIFKTILERPFAGQLLAQYALSVTLGSFELNSLCVFKNPIVSLSTENFRFYQLRHSDLIPMDKLKYDFLTKKRVLKLNHCLAFVVKKIKRKVLIMNTGICCKSLELSVPSFYTRSLFDILINQAQNLLSIKTFSNYDEFNLIVEANVHVKTRHFLYLSVGEKF</sequence>
<comment type="caution">
    <text evidence="1">The sequence shown here is derived from an EMBL/GenBank/DDBJ whole genome shotgun (WGS) entry which is preliminary data.</text>
</comment>
<dbReference type="EMBL" id="REGN01001950">
    <property type="protein sequence ID" value="RNA31364.1"/>
    <property type="molecule type" value="Genomic_DNA"/>
</dbReference>
<accession>A0A3M7S6A3</accession>
<proteinExistence type="predicted"/>
<organism evidence="1 2">
    <name type="scientific">Brachionus plicatilis</name>
    <name type="common">Marine rotifer</name>
    <name type="synonym">Brachionus muelleri</name>
    <dbReference type="NCBI Taxonomy" id="10195"/>
    <lineage>
        <taxon>Eukaryota</taxon>
        <taxon>Metazoa</taxon>
        <taxon>Spiralia</taxon>
        <taxon>Gnathifera</taxon>
        <taxon>Rotifera</taxon>
        <taxon>Eurotatoria</taxon>
        <taxon>Monogononta</taxon>
        <taxon>Pseudotrocha</taxon>
        <taxon>Ploima</taxon>
        <taxon>Brachionidae</taxon>
        <taxon>Brachionus</taxon>
    </lineage>
</organism>
<gene>
    <name evidence="1" type="ORF">BpHYR1_017735</name>
</gene>
<keyword evidence="2" id="KW-1185">Reference proteome</keyword>
<dbReference type="AlphaFoldDB" id="A0A3M7S6A3"/>
<evidence type="ECO:0000313" key="2">
    <source>
        <dbReference type="Proteomes" id="UP000276133"/>
    </source>
</evidence>
<dbReference type="Proteomes" id="UP000276133">
    <property type="component" value="Unassembled WGS sequence"/>
</dbReference>
<protein>
    <submittedName>
        <fullName evidence="1">Uncharacterized protein</fullName>
    </submittedName>
</protein>
<name>A0A3M7S6A3_BRAPC</name>